<organism evidence="2 3">
    <name type="scientific">Klebsiella grimontii</name>
    <dbReference type="NCBI Taxonomy" id="2058152"/>
    <lineage>
        <taxon>Bacteria</taxon>
        <taxon>Pseudomonadati</taxon>
        <taxon>Pseudomonadota</taxon>
        <taxon>Gammaproteobacteria</taxon>
        <taxon>Enterobacterales</taxon>
        <taxon>Enterobacteriaceae</taxon>
        <taxon>Klebsiella/Raoultella group</taxon>
        <taxon>Klebsiella</taxon>
    </lineage>
</organism>
<protein>
    <submittedName>
        <fullName evidence="2">Uncharacterized protein</fullName>
    </submittedName>
</protein>
<evidence type="ECO:0000313" key="2">
    <source>
        <dbReference type="EMBL" id="MEM0622352.1"/>
    </source>
</evidence>
<sequence length="111" mass="12364">MGSLSGITSTLPRDGPATSQSYTFQTASENAAAGLCQYRLLNPAGSGVTRQMLVRCFNEPRAAFYTEKRGKKQNKNMRVAGDCQEKLPPPFFYKCDEYQKRLEMGSRTALK</sequence>
<proteinExistence type="predicted"/>
<feature type="region of interest" description="Disordered" evidence="1">
    <location>
        <begin position="1"/>
        <end position="23"/>
    </location>
</feature>
<gene>
    <name evidence="2" type="ORF">AAFL32_00370</name>
</gene>
<reference evidence="2 3" key="1">
    <citation type="submission" date="2024-04" db="EMBL/GenBank/DDBJ databases">
        <title>Draft genome assemblies of urinary isolates.</title>
        <authorList>
            <person name="Appleberry H."/>
            <person name="Kula A."/>
            <person name="Wolfe A.J."/>
            <person name="Putonti C."/>
        </authorList>
    </citation>
    <scope>NUCLEOTIDE SEQUENCE [LARGE SCALE GENOMIC DNA]</scope>
    <source>
        <strain evidence="2 3">UMB12529</strain>
    </source>
</reference>
<dbReference type="EMBL" id="JBCGEM010000001">
    <property type="protein sequence ID" value="MEM0622352.1"/>
    <property type="molecule type" value="Genomic_DNA"/>
</dbReference>
<accession>A0ABU9NUA6</accession>
<evidence type="ECO:0000313" key="3">
    <source>
        <dbReference type="Proteomes" id="UP001458070"/>
    </source>
</evidence>
<comment type="caution">
    <text evidence="2">The sequence shown here is derived from an EMBL/GenBank/DDBJ whole genome shotgun (WGS) entry which is preliminary data.</text>
</comment>
<dbReference type="Proteomes" id="UP001458070">
    <property type="component" value="Unassembled WGS sequence"/>
</dbReference>
<name>A0ABU9NUA6_9ENTR</name>
<evidence type="ECO:0000256" key="1">
    <source>
        <dbReference type="SAM" id="MobiDB-lite"/>
    </source>
</evidence>
<keyword evidence="3" id="KW-1185">Reference proteome</keyword>
<dbReference type="RefSeq" id="WP_142743972.1">
    <property type="nucleotide sequence ID" value="NZ_CABGKG010000003.1"/>
</dbReference>